<dbReference type="PANTHER" id="PTHR43014">
    <property type="entry name" value="MERCURIC REDUCTASE"/>
    <property type="match status" value="1"/>
</dbReference>
<name>A0ABW7CB20_9CYAN</name>
<dbReference type="Gene3D" id="3.50.50.60">
    <property type="entry name" value="FAD/NAD(P)-binding domain"/>
    <property type="match status" value="2"/>
</dbReference>
<dbReference type="InterPro" id="IPR004099">
    <property type="entry name" value="Pyr_nucl-diS_OxRdtase_dimer"/>
</dbReference>
<evidence type="ECO:0000256" key="8">
    <source>
        <dbReference type="ARBA" id="ARBA00023284"/>
    </source>
</evidence>
<dbReference type="InterPro" id="IPR036188">
    <property type="entry name" value="FAD/NAD-bd_sf"/>
</dbReference>
<keyword evidence="5" id="KW-0521">NADP</keyword>
<dbReference type="RefSeq" id="WP_393013587.1">
    <property type="nucleotide sequence ID" value="NZ_JAZAQF010000069.1"/>
</dbReference>
<keyword evidence="6 9" id="KW-0560">Oxidoreductase</keyword>
<keyword evidence="8 9" id="KW-0676">Redox-active center</keyword>
<dbReference type="Proteomes" id="UP001604335">
    <property type="component" value="Unassembled WGS sequence"/>
</dbReference>
<dbReference type="PRINTS" id="PR00368">
    <property type="entry name" value="FADPNR"/>
</dbReference>
<accession>A0ABW7CB20</accession>
<dbReference type="EMBL" id="JAZAQF010000069">
    <property type="protein sequence ID" value="MFG3818320.1"/>
    <property type="molecule type" value="Genomic_DNA"/>
</dbReference>
<dbReference type="InterPro" id="IPR001100">
    <property type="entry name" value="Pyr_nuc-diS_OxRdtase"/>
</dbReference>
<dbReference type="Gene3D" id="3.30.390.30">
    <property type="match status" value="1"/>
</dbReference>
<dbReference type="InterPro" id="IPR016156">
    <property type="entry name" value="FAD/NAD-linked_Rdtase_dimer_sf"/>
</dbReference>
<comment type="similarity">
    <text evidence="2 9">Belongs to the class-I pyridine nucleotide-disulfide oxidoreductase family.</text>
</comment>
<dbReference type="Pfam" id="PF02852">
    <property type="entry name" value="Pyr_redox_dim"/>
    <property type="match status" value="1"/>
</dbReference>
<dbReference type="SUPFAM" id="SSF55424">
    <property type="entry name" value="FAD/NAD-linked reductases, dimerisation (C-terminal) domain"/>
    <property type="match status" value="1"/>
</dbReference>
<keyword evidence="7" id="KW-1015">Disulfide bond</keyword>
<proteinExistence type="inferred from homology"/>
<evidence type="ECO:0000256" key="7">
    <source>
        <dbReference type="ARBA" id="ARBA00023157"/>
    </source>
</evidence>
<organism evidence="12 13">
    <name type="scientific">Limnothrix redekei LRLZ20PSL1</name>
    <dbReference type="NCBI Taxonomy" id="3112953"/>
    <lineage>
        <taxon>Bacteria</taxon>
        <taxon>Bacillati</taxon>
        <taxon>Cyanobacteriota</taxon>
        <taxon>Cyanophyceae</taxon>
        <taxon>Pseudanabaenales</taxon>
        <taxon>Pseudanabaenaceae</taxon>
        <taxon>Limnothrix</taxon>
    </lineage>
</organism>
<evidence type="ECO:0000256" key="9">
    <source>
        <dbReference type="RuleBase" id="RU003691"/>
    </source>
</evidence>
<keyword evidence="4 9" id="KW-0274">FAD</keyword>
<feature type="domain" description="Pyridine nucleotide-disulphide oxidoreductase dimerisation" evidence="10">
    <location>
        <begin position="361"/>
        <end position="474"/>
    </location>
</feature>
<reference evidence="13" key="1">
    <citation type="journal article" date="2024" name="Algal Res.">
        <title>Biochemical, toxicological and genomic investigation of a high-biomass producing Limnothrix strain isolated from Italian shallow drinking water reservoir.</title>
        <authorList>
            <person name="Simonazzi M."/>
            <person name="Shishido T.K."/>
            <person name="Delbaje E."/>
            <person name="Wahlsten M."/>
            <person name="Fewer D.P."/>
            <person name="Sivonen K."/>
            <person name="Pezzolesi L."/>
            <person name="Pistocchi R."/>
        </authorList>
    </citation>
    <scope>NUCLEOTIDE SEQUENCE [LARGE SCALE GENOMIC DNA]</scope>
    <source>
        <strain evidence="13">LRLZ20PSL1</strain>
    </source>
</reference>
<sequence length="497" mass="52863">MQSIALPQDSFNQQWLAAIAPEDWVNPQPADCYDLVVVGGGPAGLVAAAGAAGLGLGLKVALIERRWLGGDCLNVGCVPSKSLIAAAKAARSPVEPETFAAAMAHLRAVRSRLAVHDSAQRFQGLGVDVFLGEGRFQDPRAIAVGSQTLRFKKAVIATGTRPHVPPIPGLAAAGFVTNETLFNWVQRPDRLAILGGGPIGCELAQAFARLGTHVTLIQRRSRLLPRESAAAAAIVQRALEREGITVLTGQTVTQVDRSPLGCEIQMAQHPAIVVDEILVATGRSPNVETLNLEVAQVALGPQGIAVNDFLQTSNPRIFAAGDVCQGDRFTHAADAAARLVLQNALFTPFGLGKGRWSKVTIPRVTYTDPEVASVGWIDPGEGISSIIPGRAPRLIEVPLSQVDRAQTDRVAEGCLQVWLAPDRDQILGATLIAPHAGETIGEIALAMAAGWGLGRLAKVVHPYPTQAECIKKAADAYRKTQLSDRTRQLLAWLHRWS</sequence>
<dbReference type="NCBIfam" id="NF004991">
    <property type="entry name" value="PRK06370.1-3"/>
    <property type="match status" value="1"/>
</dbReference>
<dbReference type="PROSITE" id="PS00076">
    <property type="entry name" value="PYRIDINE_REDOX_1"/>
    <property type="match status" value="1"/>
</dbReference>
<protein>
    <submittedName>
        <fullName evidence="12">FAD-containing oxidoreductase</fullName>
    </submittedName>
</protein>
<evidence type="ECO:0000313" key="13">
    <source>
        <dbReference type="Proteomes" id="UP001604335"/>
    </source>
</evidence>
<dbReference type="InterPro" id="IPR012999">
    <property type="entry name" value="Pyr_OxRdtase_I_AS"/>
</dbReference>
<dbReference type="InterPro" id="IPR023753">
    <property type="entry name" value="FAD/NAD-binding_dom"/>
</dbReference>
<evidence type="ECO:0000313" key="12">
    <source>
        <dbReference type="EMBL" id="MFG3818320.1"/>
    </source>
</evidence>
<feature type="domain" description="FAD/NAD(P)-binding" evidence="11">
    <location>
        <begin position="33"/>
        <end position="333"/>
    </location>
</feature>
<evidence type="ECO:0000256" key="6">
    <source>
        <dbReference type="ARBA" id="ARBA00023002"/>
    </source>
</evidence>
<dbReference type="SUPFAM" id="SSF51905">
    <property type="entry name" value="FAD/NAD(P)-binding domain"/>
    <property type="match status" value="1"/>
</dbReference>
<gene>
    <name evidence="12" type="ORF">VPK24_11785</name>
</gene>
<comment type="cofactor">
    <cofactor evidence="1">
        <name>FAD</name>
        <dbReference type="ChEBI" id="CHEBI:57692"/>
    </cofactor>
</comment>
<comment type="caution">
    <text evidence="12">The sequence shown here is derived from an EMBL/GenBank/DDBJ whole genome shotgun (WGS) entry which is preliminary data.</text>
</comment>
<dbReference type="PIRSF" id="PIRSF000350">
    <property type="entry name" value="Mercury_reductase_MerA"/>
    <property type="match status" value="1"/>
</dbReference>
<keyword evidence="13" id="KW-1185">Reference proteome</keyword>
<evidence type="ECO:0000256" key="4">
    <source>
        <dbReference type="ARBA" id="ARBA00022827"/>
    </source>
</evidence>
<evidence type="ECO:0000259" key="10">
    <source>
        <dbReference type="Pfam" id="PF02852"/>
    </source>
</evidence>
<evidence type="ECO:0000256" key="2">
    <source>
        <dbReference type="ARBA" id="ARBA00007532"/>
    </source>
</evidence>
<evidence type="ECO:0000256" key="5">
    <source>
        <dbReference type="ARBA" id="ARBA00022857"/>
    </source>
</evidence>
<evidence type="ECO:0000256" key="3">
    <source>
        <dbReference type="ARBA" id="ARBA00022630"/>
    </source>
</evidence>
<evidence type="ECO:0000259" key="11">
    <source>
        <dbReference type="Pfam" id="PF07992"/>
    </source>
</evidence>
<keyword evidence="3 9" id="KW-0285">Flavoprotein</keyword>
<evidence type="ECO:0000256" key="1">
    <source>
        <dbReference type="ARBA" id="ARBA00001974"/>
    </source>
</evidence>
<dbReference type="Pfam" id="PF07992">
    <property type="entry name" value="Pyr_redox_2"/>
    <property type="match status" value="1"/>
</dbReference>
<dbReference type="PRINTS" id="PR00411">
    <property type="entry name" value="PNDRDTASEI"/>
</dbReference>
<dbReference type="PANTHER" id="PTHR43014:SF2">
    <property type="entry name" value="MERCURIC REDUCTASE"/>
    <property type="match status" value="1"/>
</dbReference>